<evidence type="ECO:0000259" key="14">
    <source>
        <dbReference type="PROSITE" id="PS52039"/>
    </source>
</evidence>
<keyword evidence="6" id="KW-0799">Topoisomerase</keyword>
<dbReference type="NCBIfam" id="NF005829">
    <property type="entry name" value="PRK07726.1"/>
    <property type="match status" value="1"/>
</dbReference>
<keyword evidence="8 15" id="KW-0413">Isomerase</keyword>
<dbReference type="SMART" id="SM00493">
    <property type="entry name" value="TOPRIM"/>
    <property type="match status" value="1"/>
</dbReference>
<evidence type="ECO:0000256" key="3">
    <source>
        <dbReference type="ARBA" id="ARBA00012891"/>
    </source>
</evidence>
<dbReference type="GO" id="GO:0006281">
    <property type="term" value="P:DNA repair"/>
    <property type="evidence" value="ECO:0007669"/>
    <property type="project" value="TreeGrafter"/>
</dbReference>
<dbReference type="Gene3D" id="1.10.290.10">
    <property type="entry name" value="Topoisomerase I, domain 4"/>
    <property type="match status" value="1"/>
</dbReference>
<reference evidence="15 16" key="1">
    <citation type="journal article" date="2020" name="Genome Biol. Evol.">
        <title>Comparative Genomics Underlines Multiple Roles of Profftella, an Obligate Symbiont of Psyllids: Providing Toxins, Vitamins, and Carotenoids.</title>
        <authorList>
            <person name="Nakabachi A."/>
            <person name="Piel J."/>
            <person name="Malenovsky I."/>
            <person name="Hirose Y."/>
        </authorList>
    </citation>
    <scope>NUCLEOTIDE SEQUENCE [LARGE SCALE GENOMIC DNA]</scope>
    <source>
        <strain evidence="15 16">Dco</strain>
    </source>
</reference>
<dbReference type="NCBIfam" id="TIGR01056">
    <property type="entry name" value="topB"/>
    <property type="match status" value="1"/>
</dbReference>
<dbReference type="InterPro" id="IPR013824">
    <property type="entry name" value="Topo_IA_cen_sub1"/>
</dbReference>
<dbReference type="PROSITE" id="PS50880">
    <property type="entry name" value="TOPRIM"/>
    <property type="match status" value="1"/>
</dbReference>
<evidence type="ECO:0000256" key="6">
    <source>
        <dbReference type="ARBA" id="ARBA00023029"/>
    </source>
</evidence>
<dbReference type="InterPro" id="IPR000380">
    <property type="entry name" value="Topo_IA"/>
</dbReference>
<keyword evidence="7" id="KW-0238">DNA-binding</keyword>
<dbReference type="Pfam" id="PF01131">
    <property type="entry name" value="Topoisom_bac"/>
    <property type="match status" value="1"/>
</dbReference>
<dbReference type="Pfam" id="PF01751">
    <property type="entry name" value="Toprim"/>
    <property type="match status" value="1"/>
</dbReference>
<evidence type="ECO:0000256" key="4">
    <source>
        <dbReference type="ARBA" id="ARBA00022723"/>
    </source>
</evidence>
<evidence type="ECO:0000256" key="2">
    <source>
        <dbReference type="ARBA" id="ARBA00009446"/>
    </source>
</evidence>
<dbReference type="GO" id="GO:0006265">
    <property type="term" value="P:DNA topological change"/>
    <property type="evidence" value="ECO:0007669"/>
    <property type="project" value="InterPro"/>
</dbReference>
<dbReference type="Pfam" id="PF13342">
    <property type="entry name" value="Toprim_Crpt"/>
    <property type="match status" value="2"/>
</dbReference>
<dbReference type="CDD" id="cd03362">
    <property type="entry name" value="TOPRIM_TopoIA_TopoIII"/>
    <property type="match status" value="1"/>
</dbReference>
<dbReference type="Gene3D" id="2.70.20.10">
    <property type="entry name" value="Topoisomerase I, domain 3"/>
    <property type="match status" value="1"/>
</dbReference>
<dbReference type="GO" id="GO:0003677">
    <property type="term" value="F:DNA binding"/>
    <property type="evidence" value="ECO:0007669"/>
    <property type="project" value="UniProtKB-KW"/>
</dbReference>
<accession>A0A7R7ABN4</accession>
<dbReference type="GO" id="GO:0006310">
    <property type="term" value="P:DNA recombination"/>
    <property type="evidence" value="ECO:0007669"/>
    <property type="project" value="TreeGrafter"/>
</dbReference>
<dbReference type="InterPro" id="IPR025589">
    <property type="entry name" value="Toprim_C_rpt"/>
</dbReference>
<dbReference type="Gene3D" id="3.40.50.140">
    <property type="match status" value="1"/>
</dbReference>
<dbReference type="InterPro" id="IPR023405">
    <property type="entry name" value="Topo_IA_core_domain"/>
</dbReference>
<dbReference type="SMART" id="SM00436">
    <property type="entry name" value="TOP1Bc"/>
    <property type="match status" value="1"/>
</dbReference>
<dbReference type="InterPro" id="IPR013497">
    <property type="entry name" value="Topo_IA_cen"/>
</dbReference>
<dbReference type="Gene3D" id="1.10.460.10">
    <property type="entry name" value="Topoisomerase I, domain 2"/>
    <property type="match status" value="1"/>
</dbReference>
<dbReference type="EC" id="5.6.2.1" evidence="3"/>
<dbReference type="KEGG" id="parm:PADco_0660"/>
<organism evidence="15 16">
    <name type="scientific">Candidatus Profftella armatura</name>
    <name type="common">Diaphorina cf. continua</name>
    <dbReference type="NCBI Taxonomy" id="2661583"/>
    <lineage>
        <taxon>Bacteria</taxon>
        <taxon>Pseudomonadati</taxon>
        <taxon>Pseudomonadota</taxon>
        <taxon>Betaproteobacteria</taxon>
        <taxon>Candidatus Profftella</taxon>
    </lineage>
</organism>
<evidence type="ECO:0000256" key="7">
    <source>
        <dbReference type="ARBA" id="ARBA00023125"/>
    </source>
</evidence>
<feature type="domain" description="Topo IA-type catalytic" evidence="14">
    <location>
        <begin position="153"/>
        <end position="617"/>
    </location>
</feature>
<evidence type="ECO:0000256" key="1">
    <source>
        <dbReference type="ARBA" id="ARBA00000213"/>
    </source>
</evidence>
<gene>
    <name evidence="15" type="primary">topB</name>
    <name evidence="15" type="ORF">PADco_0660</name>
</gene>
<comment type="catalytic activity">
    <reaction evidence="1">
        <text>ATP-independent breakage of single-stranded DNA, followed by passage and rejoining.</text>
        <dbReference type="EC" id="5.6.2.1"/>
    </reaction>
</comment>
<dbReference type="InterPro" id="IPR013826">
    <property type="entry name" value="Topo_IA_cen_sub3"/>
</dbReference>
<dbReference type="GO" id="GO:0043597">
    <property type="term" value="C:cytoplasmic replication fork"/>
    <property type="evidence" value="ECO:0007669"/>
    <property type="project" value="TreeGrafter"/>
</dbReference>
<protein>
    <recommendedName>
        <fullName evidence="3">DNA topoisomerase</fullName>
        <ecNumber evidence="3">5.6.2.1</ecNumber>
    </recommendedName>
    <alternativeName>
        <fullName evidence="12">Omega-protein</fullName>
    </alternativeName>
    <alternativeName>
        <fullName evidence="11">Relaxing enzyme</fullName>
    </alternativeName>
    <alternativeName>
        <fullName evidence="9">Swivelase</fullName>
    </alternativeName>
    <alternativeName>
        <fullName evidence="10">Untwisting enzyme</fullName>
    </alternativeName>
</protein>
<evidence type="ECO:0000313" key="15">
    <source>
        <dbReference type="EMBL" id="BCG49486.1"/>
    </source>
</evidence>
<evidence type="ECO:0000256" key="12">
    <source>
        <dbReference type="ARBA" id="ARBA00032877"/>
    </source>
</evidence>
<dbReference type="NCBIfam" id="NF006032">
    <property type="entry name" value="PRK08173.1"/>
    <property type="match status" value="1"/>
</dbReference>
<dbReference type="PANTHER" id="PTHR11390">
    <property type="entry name" value="PROKARYOTIC DNA TOPOISOMERASE"/>
    <property type="match status" value="1"/>
</dbReference>
<dbReference type="PROSITE" id="PS52039">
    <property type="entry name" value="TOPO_IA_2"/>
    <property type="match status" value="1"/>
</dbReference>
<dbReference type="EMBL" id="AP023215">
    <property type="protein sequence ID" value="BCG49486.1"/>
    <property type="molecule type" value="Genomic_DNA"/>
</dbReference>
<dbReference type="PROSITE" id="PS00396">
    <property type="entry name" value="TOPO_IA_1"/>
    <property type="match status" value="1"/>
</dbReference>
<keyword evidence="5" id="KW-0460">Magnesium</keyword>
<evidence type="ECO:0000259" key="13">
    <source>
        <dbReference type="PROSITE" id="PS50880"/>
    </source>
</evidence>
<dbReference type="AlphaFoldDB" id="A0A7R7ABN4"/>
<dbReference type="InterPro" id="IPR003602">
    <property type="entry name" value="Topo_IA_DNA-bd_dom"/>
</dbReference>
<dbReference type="SMART" id="SM00437">
    <property type="entry name" value="TOP1Ac"/>
    <property type="match status" value="1"/>
</dbReference>
<evidence type="ECO:0000256" key="8">
    <source>
        <dbReference type="ARBA" id="ARBA00023235"/>
    </source>
</evidence>
<dbReference type="PANTHER" id="PTHR11390:SF21">
    <property type="entry name" value="DNA TOPOISOMERASE 3-ALPHA"/>
    <property type="match status" value="1"/>
</dbReference>
<dbReference type="InterPro" id="IPR013825">
    <property type="entry name" value="Topo_IA_cen_sub2"/>
</dbReference>
<dbReference type="InterPro" id="IPR005738">
    <property type="entry name" value="TopoIII"/>
</dbReference>
<evidence type="ECO:0000313" key="16">
    <source>
        <dbReference type="Proteomes" id="UP000595708"/>
    </source>
</evidence>
<sequence length="832" mass="96457">MNKILIIAEKPSVACDIAKTLGGFTKYDEYFESDCYVLSSAIGHLLKISVPKKYHTKYNKWTFKNLPIIPPNFILNPITKTKSRLKLLNFLIKRKDIVELINACDAGREGELIFRMIISYTHATQPIKRLWLQSMTSSAIRDSFANLKRDSDMLLLADAARSRSEADWLIGINGTRAMTAFNSKNGGFYLTTVGRVQTPTLSIVVTREEKIKKFIPRNFWEINATFISFHPENNMKIIYKGKWIDYKYKKNTLDLEKKPERLWNKLTAESIISNCIKKKGIVTGKLKLTKLKAPLLFNLTSLQREANCRFGLSAKNTLNLAQKLYEKYKVITYPRTDSCYLPRDYVDYIEKILFSLCDNKNYQKFTKEILNKKWYFIKNKRIFNNSKVSDHFAIIPTTIPLPKKISDLENKIYDLIMRRFIAIFFPVAEFQIITYITKVKENYFKSKEKIMINSGWLIVYDNKINNKNIKKNNELLNIIKLKKVQVNSMTINTLTTTPPARYTEATLLSAMEGAGKLINLEEFREAITEKGLGTPSTRASIIEGLISEKYLLREFQKIIPTAKAFQLMILLRGLGINELTNPALTGEWEYKLKQIEKGDISREEFMCEIKNMTRIIVKRAKEYNCNTIPGNYITLNSICPNCKGIIKENYHSFSCIFCIFSINKILANRQFEIFEIEKLLTNHIIGPLNGFCSKNGRTFSAMIKIVYNAEIKNYKLEFDFGKNNNIKNNYLFDLNKKNILGKCPICNGNVYEMGLIYSCENFFKKLKKCNFHSNRIILEKEILPEQIIKLLNKNKTDLLTGFISQRTKRSFKAFLVKDKNGKISFEFKKNKN</sequence>
<dbReference type="GO" id="GO:0046872">
    <property type="term" value="F:metal ion binding"/>
    <property type="evidence" value="ECO:0007669"/>
    <property type="project" value="UniProtKB-KW"/>
</dbReference>
<proteinExistence type="inferred from homology"/>
<keyword evidence="16" id="KW-1185">Reference proteome</keyword>
<dbReference type="PRINTS" id="PR00417">
    <property type="entry name" value="PRTPISMRASEI"/>
</dbReference>
<name>A0A7R7ABN4_9PROT</name>
<comment type="similarity">
    <text evidence="2">Belongs to the type IA topoisomerase family.</text>
</comment>
<dbReference type="SUPFAM" id="SSF56712">
    <property type="entry name" value="Prokaryotic type I DNA topoisomerase"/>
    <property type="match status" value="1"/>
</dbReference>
<dbReference type="RefSeq" id="WP_201329830.1">
    <property type="nucleotide sequence ID" value="NZ_AP023215.1"/>
</dbReference>
<dbReference type="InterPro" id="IPR006171">
    <property type="entry name" value="TOPRIM_dom"/>
</dbReference>
<keyword evidence="4" id="KW-0479">Metal-binding</keyword>
<evidence type="ECO:0000256" key="5">
    <source>
        <dbReference type="ARBA" id="ARBA00022842"/>
    </source>
</evidence>
<dbReference type="InterPro" id="IPR034144">
    <property type="entry name" value="TOPRIM_TopoIII"/>
</dbReference>
<dbReference type="InterPro" id="IPR023406">
    <property type="entry name" value="Topo_IA_AS"/>
</dbReference>
<evidence type="ECO:0000256" key="11">
    <source>
        <dbReference type="ARBA" id="ARBA00032235"/>
    </source>
</evidence>
<dbReference type="GO" id="GO:0003917">
    <property type="term" value="F:DNA topoisomerase type I (single strand cut, ATP-independent) activity"/>
    <property type="evidence" value="ECO:0007669"/>
    <property type="project" value="UniProtKB-EC"/>
</dbReference>
<dbReference type="Proteomes" id="UP000595708">
    <property type="component" value="Chromosome"/>
</dbReference>
<evidence type="ECO:0000256" key="10">
    <source>
        <dbReference type="ARBA" id="ARBA00031985"/>
    </source>
</evidence>
<dbReference type="InterPro" id="IPR003601">
    <property type="entry name" value="Topo_IA_2"/>
</dbReference>
<dbReference type="CDD" id="cd00186">
    <property type="entry name" value="TOP1Ac"/>
    <property type="match status" value="1"/>
</dbReference>
<evidence type="ECO:0000256" key="9">
    <source>
        <dbReference type="ARBA" id="ARBA00030003"/>
    </source>
</evidence>
<feature type="domain" description="Toprim" evidence="13">
    <location>
        <begin position="3"/>
        <end position="136"/>
    </location>
</feature>